<name>A0A7J4MVE5_METTF</name>
<comment type="similarity">
    <text evidence="4">Belongs to the RNase PH family. Rrp42 subfamily.</text>
</comment>
<dbReference type="Pfam" id="PF03725">
    <property type="entry name" value="RNase_PH_C"/>
    <property type="match status" value="1"/>
</dbReference>
<dbReference type="InterPro" id="IPR001247">
    <property type="entry name" value="ExoRNase_PH_dom1"/>
</dbReference>
<keyword evidence="3 4" id="KW-0271">Exosome</keyword>
<dbReference type="RefSeq" id="WP_010876321.1">
    <property type="nucleotide sequence ID" value="NZ_CP064324.1"/>
</dbReference>
<gene>
    <name evidence="4" type="primary">rrp42</name>
    <name evidence="7" type="ORF">HA285_03005</name>
</gene>
<dbReference type="InterPro" id="IPR015847">
    <property type="entry name" value="ExoRNase_PH_dom2"/>
</dbReference>
<evidence type="ECO:0000256" key="2">
    <source>
        <dbReference type="ARBA" id="ARBA00022490"/>
    </source>
</evidence>
<dbReference type="FunFam" id="3.30.230.70:FF:000017">
    <property type="entry name" value="Exosome complex component Rrp42"/>
    <property type="match status" value="1"/>
</dbReference>
<accession>A0A7J4MVE5</accession>
<dbReference type="GO" id="GO:0016075">
    <property type="term" value="P:rRNA catabolic process"/>
    <property type="evidence" value="ECO:0007669"/>
    <property type="project" value="TreeGrafter"/>
</dbReference>
<dbReference type="SMR" id="A0A7J4MVE5"/>
<comment type="function">
    <text evidence="4">Non-catalytic component of the exosome, which is a complex involved in RNA degradation. Contributes to the structuring of the Rrp41 active site.</text>
</comment>
<dbReference type="OMA" id="YNTRIPK"/>
<comment type="subcellular location">
    <subcellularLocation>
        <location evidence="1 4">Cytoplasm</location>
    </subcellularLocation>
</comment>
<evidence type="ECO:0000256" key="4">
    <source>
        <dbReference type="HAMAP-Rule" id="MF_00622"/>
    </source>
</evidence>
<dbReference type="EMBL" id="DUHT01000034">
    <property type="protein sequence ID" value="HIH64553.1"/>
    <property type="molecule type" value="Genomic_DNA"/>
</dbReference>
<sequence>MVNKMDIIPEITRKSITDLINNKERIDGRSLHEFRDISIETGVISKAEGSSRVKLGNTQIIVGVKPQIGEPFPDTPEMGVILTNSELLPMASPTFEPGPPDERSVELSRVVDRCIRESRMIDLEKLCIIEGSKVWMLFLDLHIIDYDGNLFDAAVLATVAALLDTRIPAAEVEDGEVVINREKMQPLPVNRKALMCTFAKIGNEIVLDPSLEEEDILTARISIGVTEEGSICAMQKGGEGPLTRDDVLKAVSIAVEKVPQLIEYLDKSMTP</sequence>
<dbReference type="InterPro" id="IPR036345">
    <property type="entry name" value="ExoRNase_PH_dom2_sf"/>
</dbReference>
<dbReference type="PANTHER" id="PTHR11097:SF8">
    <property type="entry name" value="EXOSOME COMPLEX COMPONENT RRP42"/>
    <property type="match status" value="1"/>
</dbReference>
<keyword evidence="2 4" id="KW-0963">Cytoplasm</keyword>
<dbReference type="InterPro" id="IPR050590">
    <property type="entry name" value="Exosome_comp_Rrp42_subfam"/>
</dbReference>
<evidence type="ECO:0000256" key="3">
    <source>
        <dbReference type="ARBA" id="ARBA00022835"/>
    </source>
</evidence>
<evidence type="ECO:0000313" key="7">
    <source>
        <dbReference type="EMBL" id="HIH64553.1"/>
    </source>
</evidence>
<comment type="caution">
    <text evidence="7">The sequence shown here is derived from an EMBL/GenBank/DDBJ whole genome shotgun (WGS) entry which is preliminary data.</text>
</comment>
<dbReference type="Proteomes" id="UP000538031">
    <property type="component" value="Unassembled WGS sequence"/>
</dbReference>
<dbReference type="Gene3D" id="3.30.230.70">
    <property type="entry name" value="GHMP Kinase, N-terminal domain"/>
    <property type="match status" value="1"/>
</dbReference>
<dbReference type="SUPFAM" id="SSF55666">
    <property type="entry name" value="Ribonuclease PH domain 2-like"/>
    <property type="match status" value="1"/>
</dbReference>
<feature type="domain" description="Exoribonuclease phosphorolytic" evidence="6">
    <location>
        <begin position="196"/>
        <end position="256"/>
    </location>
</feature>
<comment type="subunit">
    <text evidence="4">Component of the archaeal exosome complex. Forms a hexameric ring-like arrangement composed of 3 Rrp41-Rrp42 heterodimers. The hexameric ring associates with a trimer of Rrp4 and/or Csl4 subunits.</text>
</comment>
<proteinExistence type="inferred from homology"/>
<dbReference type="InterPro" id="IPR020568">
    <property type="entry name" value="Ribosomal_Su5_D2-typ_SF"/>
</dbReference>
<organism evidence="7 8">
    <name type="scientific">Methanothermobacter thermautotrophicus</name>
    <name type="common">Methanobacterium thermoformicicum</name>
    <dbReference type="NCBI Taxonomy" id="145262"/>
    <lineage>
        <taxon>Archaea</taxon>
        <taxon>Methanobacteriati</taxon>
        <taxon>Methanobacteriota</taxon>
        <taxon>Methanomada group</taxon>
        <taxon>Methanobacteria</taxon>
        <taxon>Methanobacteriales</taxon>
        <taxon>Methanobacteriaceae</taxon>
        <taxon>Methanothermobacter</taxon>
    </lineage>
</organism>
<dbReference type="InterPro" id="IPR020869">
    <property type="entry name" value="Rrp42_archaea"/>
</dbReference>
<dbReference type="AlphaFoldDB" id="A0A7J4MVE5"/>
<dbReference type="NCBIfam" id="NF003282">
    <property type="entry name" value="PRK04282.1-1"/>
    <property type="match status" value="1"/>
</dbReference>
<protein>
    <recommendedName>
        <fullName evidence="4">Exosome complex component Rrp42</fullName>
    </recommendedName>
</protein>
<dbReference type="InterPro" id="IPR027408">
    <property type="entry name" value="PNPase/RNase_PH_dom_sf"/>
</dbReference>
<dbReference type="HAMAP" id="MF_00622">
    <property type="entry name" value="Exosome_Rrp42"/>
    <property type="match status" value="1"/>
</dbReference>
<evidence type="ECO:0000256" key="1">
    <source>
        <dbReference type="ARBA" id="ARBA00004496"/>
    </source>
</evidence>
<evidence type="ECO:0000313" key="8">
    <source>
        <dbReference type="Proteomes" id="UP000538031"/>
    </source>
</evidence>
<dbReference type="SUPFAM" id="SSF54211">
    <property type="entry name" value="Ribosomal protein S5 domain 2-like"/>
    <property type="match status" value="1"/>
</dbReference>
<evidence type="ECO:0000259" key="6">
    <source>
        <dbReference type="Pfam" id="PF03725"/>
    </source>
</evidence>
<dbReference type="GeneID" id="82297141"/>
<dbReference type="CDD" id="cd11365">
    <property type="entry name" value="RNase_PH_archRRP42"/>
    <property type="match status" value="1"/>
</dbReference>
<evidence type="ECO:0000259" key="5">
    <source>
        <dbReference type="Pfam" id="PF01138"/>
    </source>
</evidence>
<reference evidence="8" key="1">
    <citation type="journal article" date="2020" name="bioRxiv">
        <title>A rank-normalized archaeal taxonomy based on genome phylogeny resolves widespread incomplete and uneven classifications.</title>
        <authorList>
            <person name="Rinke C."/>
            <person name="Chuvochina M."/>
            <person name="Mussig A.J."/>
            <person name="Chaumeil P.-A."/>
            <person name="Waite D.W."/>
            <person name="Whitman W.B."/>
            <person name="Parks D.H."/>
            <person name="Hugenholtz P."/>
        </authorList>
    </citation>
    <scope>NUCLEOTIDE SEQUENCE [LARGE SCALE GENOMIC DNA]</scope>
</reference>
<dbReference type="Pfam" id="PF01138">
    <property type="entry name" value="RNase_PH"/>
    <property type="match status" value="1"/>
</dbReference>
<dbReference type="GO" id="GO:0000177">
    <property type="term" value="C:cytoplasmic exosome (RNase complex)"/>
    <property type="evidence" value="ECO:0007669"/>
    <property type="project" value="TreeGrafter"/>
</dbReference>
<dbReference type="GO" id="GO:0035925">
    <property type="term" value="F:mRNA 3'-UTR AU-rich region binding"/>
    <property type="evidence" value="ECO:0007669"/>
    <property type="project" value="TreeGrafter"/>
</dbReference>
<dbReference type="PANTHER" id="PTHR11097">
    <property type="entry name" value="EXOSOME COMPLEX EXONUCLEASE RIBOSOMAL RNA PROCESSING PROTEIN"/>
    <property type="match status" value="1"/>
</dbReference>
<feature type="domain" description="Exoribonuclease phosphorolytic" evidence="5">
    <location>
        <begin position="33"/>
        <end position="168"/>
    </location>
</feature>